<dbReference type="EMBL" id="CP003257">
    <property type="protein sequence ID" value="AEX85244.1"/>
    <property type="molecule type" value="Genomic_DNA"/>
</dbReference>
<dbReference type="PROSITE" id="PS50853">
    <property type="entry name" value="FN3"/>
    <property type="match status" value="1"/>
</dbReference>
<proteinExistence type="predicted"/>
<dbReference type="InterPro" id="IPR011047">
    <property type="entry name" value="Quinoprotein_ADH-like_sf"/>
</dbReference>
<dbReference type="PANTHER" id="PTHR34512:SF30">
    <property type="entry name" value="OUTER MEMBRANE PROTEIN ASSEMBLY FACTOR BAMB"/>
    <property type="match status" value="1"/>
</dbReference>
<dbReference type="Pfam" id="PF13570">
    <property type="entry name" value="Beta-prop_ACSF4"/>
    <property type="match status" value="1"/>
</dbReference>
<sequence length="1461" mass="167452">MKKFIINYIIFIFLIFVLSSCSSNYFNGLFNFDISSIFKNPFIASSSNTTSKSNNAALSSQTFNIKTIDINTKIRGSFITYKDYIAFHDLDTLYVFKDFKMIFSKKFESSLFSNFLISNKSELVFSNGNTLYFYNFSNNNLFNFKFEDNIKSIALTPFDEYYILTVNGNIIKFVDFKKVWINSLNTSVTSKLLVTYNNNVVFGDIQGNIYIFNSLGDKIATSKVNGSVIGNFASDNLGNIYVITSTKWLYVISTNGKTIWKKHFDNDRILLNILVDKNRNIYLTTTGNIYMYNSNFKLVKKVSVNNLIAKSILTNKGIVTGAIDGTIFIFDFNKKNLSRYEIKKKITNTNIFLDDGKIYFVSENSIVSIDIENLRKEELYWTYSYGLLNRQYVNLPPVNVRIIYPANNSNTLIKDKIKVVWDSKDLNGENLKYDLYFGTSKNNLKLIAGNLSAKSYYLENLDGNVSYFLKLAAKDSNFSIFSNTIQFKVNYAPDKPVEKNPVNHYTNVSLSPVLKWIARDKDSKKLLFNLYFGQSIDSLEKIAEGLDVPEFSLNQKLEPGKQYYWKVEVFDELGNRNESDVFDFVTSHAPEKPEIIFPDISEAISKDSTIVFASKDIDNDPLLYDIYFGNNIDSLKKVVENYSENKIRISEFSPGKRYKLKIAVKDGKGNYVESKIYDIKIKYEPKLNWKYYTRNRIKGNGVLDDEGNIYIGNDSGYFYKLDSKGSIIWRFKTENKIWSTPLYADNLIYFGNNEGYLYALNKNGDLKWKFKSEDIITASPVIDNKGIIYIGSWDGYLYAVNPDGTLKWKFKTNNSISGSPVIGRSGTLYIGSWDGYLYAINRDGTLRWKYKTENRISQTPALDNNENIYIGSEDGYVYSLDYNGNLRWSFKTESYIKSSPVVDENGTIYIGGWDNYLYAINSDGTLKWKFKTQYIITGSAVLGDKGNIYISSYDHNIYCLDTRGRLNWKFKVEDIIDSNLLLDNNNLIFSDVSGNLYSIIVEDKGLNEKAQWPAFKKNNYNVGKIKIVKNLLPLGPDNPEPSNGEVNVPTDITLSWMAYDMDGDKLEYTVFFGEDKDNLKVVLRNVDTLTYTPEKLKPKTTYYWKVIVKDSRNAVKEGPIWSFKTVNPYGKIKWNYKTKGWIENTPLVLNSGIYFGSYDRYFYAVSFEGVLKWRFLTNSEIIASPNTDDGRNIYFGDSSGRLYSITNDGTLNWKLNLRGKILSTPLIANNRIYVGTSKGVLYSIDLNGNILWTFKTNDYILSMPAFYNGNIIFGGSDSYVYSLNERGELNWKFKTGGSVKSSPAIDKEGNIYIGSDDNYLYKISKFGKLIFKFRTNSSIQTKVSIDENGNIYFGSLDYYLYVLNPKGELINKFKTDGEIYSTPTFDDKGYIYFASLDSKVYALNKDYSIDWIFNSGYGIVSSPIIKDGILYITSRDGNLYAIKIEGHNTPEKSIIKNYYNK</sequence>
<protein>
    <submittedName>
        <fullName evidence="2">WD40-like repeat protein</fullName>
    </submittedName>
</protein>
<reference evidence="3" key="2">
    <citation type="submission" date="2012-01" db="EMBL/GenBank/DDBJ databases">
        <title>Complete sequence of chromosome of Marinitoga piezophila KA3.</title>
        <authorList>
            <person name="Lucas S."/>
            <person name="Han J."/>
            <person name="Lapidus A."/>
            <person name="Cheng J.-F."/>
            <person name="Goodwin L."/>
            <person name="Pitluck S."/>
            <person name="Peters L."/>
            <person name="Mikhailova N."/>
            <person name="Teshima H."/>
            <person name="Detter J.C."/>
            <person name="Han C."/>
            <person name="Tapia R."/>
            <person name="Land M."/>
            <person name="Hauser L."/>
            <person name="Kyrpides N."/>
            <person name="Ivanova N."/>
            <person name="Pagani I."/>
            <person name="Jebbar M."/>
            <person name="Vannier P."/>
            <person name="Oger P."/>
            <person name="Cario A."/>
            <person name="Bartlett D."/>
            <person name="Noll K.M."/>
            <person name="Woyke T."/>
        </authorList>
    </citation>
    <scope>NUCLEOTIDE SEQUENCE [LARGE SCALE GENOMIC DNA]</scope>
    <source>
        <strain evidence="3">DSM 14283 / JCM 11233 / KA3</strain>
    </source>
</reference>
<dbReference type="InterPro" id="IPR003961">
    <property type="entry name" value="FN3_dom"/>
</dbReference>
<dbReference type="Pfam" id="PF13360">
    <property type="entry name" value="PQQ_2"/>
    <property type="match status" value="1"/>
</dbReference>
<dbReference type="STRING" id="443254.Marpi_0823"/>
<gene>
    <name evidence="2" type="ordered locus">Marpi_0823</name>
</gene>
<dbReference type="Gene3D" id="2.40.128.630">
    <property type="match status" value="5"/>
</dbReference>
<dbReference type="eggNOG" id="COG1520">
    <property type="taxonomic scope" value="Bacteria"/>
</dbReference>
<evidence type="ECO:0000313" key="2">
    <source>
        <dbReference type="EMBL" id="AEX85244.1"/>
    </source>
</evidence>
<dbReference type="InterPro" id="IPR013783">
    <property type="entry name" value="Ig-like_fold"/>
</dbReference>
<evidence type="ECO:0000259" key="1">
    <source>
        <dbReference type="PROSITE" id="PS50853"/>
    </source>
</evidence>
<dbReference type="CDD" id="cd00063">
    <property type="entry name" value="FN3"/>
    <property type="match status" value="1"/>
</dbReference>
<keyword evidence="3" id="KW-1185">Reference proteome</keyword>
<evidence type="ECO:0000313" key="3">
    <source>
        <dbReference type="Proteomes" id="UP000007161"/>
    </source>
</evidence>
<dbReference type="KEGG" id="mpz:Marpi_0823"/>
<feature type="domain" description="Fibronectin type-III" evidence="1">
    <location>
        <begin position="1035"/>
        <end position="1128"/>
    </location>
</feature>
<dbReference type="SMART" id="SM00564">
    <property type="entry name" value="PQQ"/>
    <property type="match status" value="18"/>
</dbReference>
<reference evidence="2 3" key="1">
    <citation type="journal article" date="2012" name="J. Bacteriol.">
        <title>Complete Genome Sequence of the Thermophilic, Piezophilic, Heterotrophic Bacterium Marinitoga piezophila KA3.</title>
        <authorList>
            <person name="Lucas S."/>
            <person name="Han J."/>
            <person name="Lapidus A."/>
            <person name="Cheng J.F."/>
            <person name="Goodwin L.A."/>
            <person name="Pitluck S."/>
            <person name="Peters L."/>
            <person name="Mikhailova N."/>
            <person name="Teshima H."/>
            <person name="Detter J.C."/>
            <person name="Han C."/>
            <person name="Tapia R."/>
            <person name="Land M."/>
            <person name="Hauser L."/>
            <person name="Kyrpides N.C."/>
            <person name="Ivanova N."/>
            <person name="Pagani I."/>
            <person name="Vannier P."/>
            <person name="Oger P."/>
            <person name="Bartlett D.H."/>
            <person name="Noll K.M."/>
            <person name="Woyke T."/>
            <person name="Jebbar M."/>
        </authorList>
    </citation>
    <scope>NUCLEOTIDE SEQUENCE [LARGE SCALE GENOMIC DNA]</scope>
    <source>
        <strain evidence="3">DSM 14283 / JCM 11233 / KA3</strain>
    </source>
</reference>
<dbReference type="HOGENOM" id="CLU_252139_0_0_0"/>
<dbReference type="PANTHER" id="PTHR34512">
    <property type="entry name" value="CELL SURFACE PROTEIN"/>
    <property type="match status" value="1"/>
</dbReference>
<dbReference type="InterPro" id="IPR002372">
    <property type="entry name" value="PQQ_rpt_dom"/>
</dbReference>
<dbReference type="SUPFAM" id="SSF50998">
    <property type="entry name" value="Quinoprotein alcohol dehydrogenase-like"/>
    <property type="match status" value="4"/>
</dbReference>
<dbReference type="InterPro" id="IPR018391">
    <property type="entry name" value="PQQ_b-propeller_rpt"/>
</dbReference>
<name>H2J6X9_MARPK</name>
<dbReference type="SUPFAM" id="SSF49265">
    <property type="entry name" value="Fibronectin type III"/>
    <property type="match status" value="2"/>
</dbReference>
<organism evidence="2 3">
    <name type="scientific">Marinitoga piezophila (strain DSM 14283 / JCM 11233 / KA3)</name>
    <dbReference type="NCBI Taxonomy" id="443254"/>
    <lineage>
        <taxon>Bacteria</taxon>
        <taxon>Thermotogati</taxon>
        <taxon>Thermotogota</taxon>
        <taxon>Thermotogae</taxon>
        <taxon>Petrotogales</taxon>
        <taxon>Petrotogaceae</taxon>
        <taxon>Marinitoga</taxon>
    </lineage>
</organism>
<dbReference type="InterPro" id="IPR015943">
    <property type="entry name" value="WD40/YVTN_repeat-like_dom_sf"/>
</dbReference>
<accession>H2J6X9</accession>
<dbReference type="OrthoDB" id="45135at2"/>
<dbReference type="Gene3D" id="2.60.40.10">
    <property type="entry name" value="Immunoglobulins"/>
    <property type="match status" value="2"/>
</dbReference>
<dbReference type="Proteomes" id="UP000007161">
    <property type="component" value="Chromosome"/>
</dbReference>
<dbReference type="PROSITE" id="PS51257">
    <property type="entry name" value="PROKAR_LIPOPROTEIN"/>
    <property type="match status" value="1"/>
</dbReference>
<dbReference type="Gene3D" id="2.40.10.480">
    <property type="match status" value="2"/>
</dbReference>
<dbReference type="RefSeq" id="WP_014296316.1">
    <property type="nucleotide sequence ID" value="NC_016751.1"/>
</dbReference>
<dbReference type="Gene3D" id="2.130.10.10">
    <property type="entry name" value="YVTN repeat-like/Quinoprotein amine dehydrogenase"/>
    <property type="match status" value="2"/>
</dbReference>
<dbReference type="InterPro" id="IPR036116">
    <property type="entry name" value="FN3_sf"/>
</dbReference>